<feature type="domain" description="KOW" evidence="13">
    <location>
        <begin position="984"/>
        <end position="1009"/>
    </location>
</feature>
<name>J4UEX2_TRIAS</name>
<evidence type="ECO:0000256" key="7">
    <source>
        <dbReference type="ARBA" id="ARBA00023242"/>
    </source>
</evidence>
<dbReference type="SMART" id="SM00739">
    <property type="entry name" value="KOW"/>
    <property type="match status" value="5"/>
</dbReference>
<dbReference type="InterPro" id="IPR036735">
    <property type="entry name" value="NGN_dom_sf"/>
</dbReference>
<dbReference type="Pfam" id="PF12815">
    <property type="entry name" value="CTD"/>
    <property type="match status" value="1"/>
</dbReference>
<protein>
    <recommendedName>
        <fullName evidence="3">Transcription elongation factor SPT5</fullName>
    </recommendedName>
    <alternativeName>
        <fullName evidence="10 11">Chromatin Elongation factor SPT5</fullName>
    </alternativeName>
    <alternativeName>
        <fullName evidence="4">Transcription elongation factor spt5</fullName>
    </alternativeName>
</protein>
<dbReference type="GO" id="GO:0006397">
    <property type="term" value="P:mRNA processing"/>
    <property type="evidence" value="ECO:0007669"/>
    <property type="project" value="UniProtKB-KW"/>
</dbReference>
<dbReference type="InterPro" id="IPR022581">
    <property type="entry name" value="Spt5_N"/>
</dbReference>
<dbReference type="InterPro" id="IPR041975">
    <property type="entry name" value="KOW_Spt5_2"/>
</dbReference>
<feature type="domain" description="KOW" evidence="13">
    <location>
        <begin position="803"/>
        <end position="830"/>
    </location>
</feature>
<evidence type="ECO:0000256" key="6">
    <source>
        <dbReference type="ARBA" id="ARBA00023163"/>
    </source>
</evidence>
<dbReference type="InterPro" id="IPR005824">
    <property type="entry name" value="KOW"/>
</dbReference>
<feature type="domain" description="KOW" evidence="13">
    <location>
        <begin position="856"/>
        <end position="883"/>
    </location>
</feature>
<evidence type="ECO:0000256" key="8">
    <source>
        <dbReference type="ARBA" id="ARBA00024691"/>
    </source>
</evidence>
<comment type="subunit">
    <text evidence="9">Component of the SPT4-SPT5 complex. Interacts with RNA polymerase II.</text>
</comment>
<feature type="domain" description="KOW" evidence="13">
    <location>
        <begin position="650"/>
        <end position="677"/>
    </location>
</feature>
<dbReference type="InterPro" id="IPR039659">
    <property type="entry name" value="SPT5"/>
</dbReference>
<evidence type="ECO:0000256" key="9">
    <source>
        <dbReference type="ARBA" id="ARBA00025870"/>
    </source>
</evidence>
<dbReference type="InterPro" id="IPR041978">
    <property type="entry name" value="KOW_Spt5_5"/>
</dbReference>
<comment type="subcellular location">
    <subcellularLocation>
        <location evidence="1">Nucleus</location>
    </subcellularLocation>
</comment>
<evidence type="ECO:0000256" key="4">
    <source>
        <dbReference type="ARBA" id="ARBA00021370"/>
    </source>
</evidence>
<dbReference type="RefSeq" id="XP_014181110.1">
    <property type="nucleotide sequence ID" value="XM_014325635.1"/>
</dbReference>
<proteinExistence type="inferred from homology"/>
<dbReference type="InterPro" id="IPR041976">
    <property type="entry name" value="KOW_Spt5_3"/>
</dbReference>
<dbReference type="InterPro" id="IPR039385">
    <property type="entry name" value="NGN_Euk"/>
</dbReference>
<dbReference type="InterPro" id="IPR008991">
    <property type="entry name" value="Translation_prot_SH3-like_sf"/>
</dbReference>
<evidence type="ECO:0000313" key="15">
    <source>
        <dbReference type="EMBL" id="EJT49860.1"/>
    </source>
</evidence>
<dbReference type="CDD" id="cd06082">
    <property type="entry name" value="KOW_Spt5_2"/>
    <property type="match status" value="1"/>
</dbReference>
<dbReference type="CDD" id="cd06085">
    <property type="entry name" value="KOW_Spt5_5"/>
    <property type="match status" value="1"/>
</dbReference>
<dbReference type="InterPro" id="IPR005100">
    <property type="entry name" value="NGN-domain"/>
</dbReference>
<dbReference type="OrthoDB" id="28901at2759"/>
<dbReference type="HOGENOM" id="CLU_248057_0_0_1"/>
<sequence>MDMEEDPMQELRSIASTVDAPRRPLGLDKMFLRAKNWKTSGPSAPVRPPTPEIIPLPPPMPLPEVDANGVSPMSQVFEYADLAPLVLEEITNPKDMARMCRVCKEWNHMLRRRLYRDVGGGSEAEGGLSTVQADIRFFPLDIQGEQRVLLEDKIEKALGDMEGLERLVWTMHFDPNMIGRMRSLRELRVMMPDQQFRLALLEIAAALDQRPIGGLERALLKRRVDGSDSAVYAIAEEVHPHRPHTDNENGRVSPSRRCTGSGGARSRCASTFSPDLEHLHTFSLSFEGKHDPRHPTRRIVIEPADLPVLRHTESLRALELTISASRDAIQRQHLLPPHSLDSLMAQVNFGALTRLALLNIVVSTEVLTAILENTTLNELYISVARHETLTECDALLRAPLHVLHANAPAQFGPDRTHLGLLAASMPLVEEIGSLNQEDEEEEQQETHHRRHRPDPDEEDEDEEDEDGEGGGHDDDDDEEDEEDEDDDEGVAEFIEEGAGDDSTPADRMRHRNLEREMRRDEEENIDEILQGIKERHRRQVRYNTEGDQVPQRLLMPGVEDPSLWQVRVKLGRERAITASIFRKVFKSGIPVISVFYRDSLPGLIYLEARQSADVNSALQGIVGVYLSRGIQLVPIEEMAPLLRIKKKEIDLVPGMWVRLKRGKHTGDLAQVIDIDQLTSGVVGVKFVPRIDMTPREKKTERLGNGKGGLGGNFRPPQKLFNYEEVRRVYGKQNVRHGQGNSHIFDGDEYIDGFCYKDMKIALLTTEDVQPTLEEVSTFSGEDATGRIDLSTIADANRSISASFLTPGDQVEVFEGELTGILGKVETIEGDTISIKAIGGEIHGQTVEVPARSVRKKFDVGEHVKITNGKNANVSGMIVDVNGEVVTLMSDQGQQEIKVFSKDVRKAADVASGDSATVTQQQGLYEPHELVMLDSTTAGVITKVEGSMLRVLDQNGMHRTVSTNEVTLRRDNARYAVATDSTGAELRCGDKMKETDGENRRGEVINISRSIFVFLHNREYSENNGVFVARATSLVSLTPKASTDLTKQNPALNAQLHQMNLMPPPQSVGNRRIINTPVVVTRGTYKGLLGTIKDVVGAAEARVELATNNKTITIQTAFLKRKDPKTGATYPLDTGNFGAGGGGGGRGGYGGGGGGYDTYNGGGRTVNPYGGATPGGQFGRTPNPYSSGYGKTPNPYASSGGKTPGWGAGGGKTPAPGWSGGGGKTPGWAGGGGKTPAWGGAGGRTPAPQYGGDGGRTPAPSWSGGGGGKTPNPYASAPTPAAYNDPGTSRPISAPTPGAYGGAAFSAPTPGAALSAPTPAPAGGFSAPTPYSAPTPGAGLSAPTPGVFAAPTPGAGLSAPTPAVFGAPTPFAPAPAGVPNASGIPWDWALDFRNVLVTVGPSQRPGSRNPRHFQRGFYDGQQMGIESTVNESVVCRVLDGGSSETLEIPAEYLQPVRPDGEGQEVIVISGDPAMKGQQRRTAYRNDQQWMMEQAPSDMMALVMDENDLARIWHTE</sequence>
<keyword evidence="5" id="KW-0507">mRNA processing</keyword>
<dbReference type="VEuPathDB" id="FungiDB:A1Q1_01012"/>
<dbReference type="FunFam" id="2.30.30.30:FF:000029">
    <property type="entry name" value="Transcription elongation factor SPT5"/>
    <property type="match status" value="1"/>
</dbReference>
<evidence type="ECO:0000256" key="1">
    <source>
        <dbReference type="ARBA" id="ARBA00004123"/>
    </source>
</evidence>
<dbReference type="Pfam" id="PF03439">
    <property type="entry name" value="Spt5-NGN"/>
    <property type="match status" value="1"/>
</dbReference>
<feature type="compositionally biased region" description="Gly residues" evidence="12">
    <location>
        <begin position="1201"/>
        <end position="1242"/>
    </location>
</feature>
<accession>J4UEX2</accession>
<dbReference type="GO" id="GO:0006357">
    <property type="term" value="P:regulation of transcription by RNA polymerase II"/>
    <property type="evidence" value="ECO:0007669"/>
    <property type="project" value="InterPro"/>
</dbReference>
<dbReference type="Proteomes" id="UP000002748">
    <property type="component" value="Unassembled WGS sequence"/>
</dbReference>
<evidence type="ECO:0000256" key="10">
    <source>
        <dbReference type="ARBA" id="ARBA00029865"/>
    </source>
</evidence>
<evidence type="ECO:0000256" key="2">
    <source>
        <dbReference type="ARBA" id="ARBA00006956"/>
    </source>
</evidence>
<feature type="compositionally biased region" description="Basic and acidic residues" evidence="12">
    <location>
        <begin position="239"/>
        <end position="249"/>
    </location>
</feature>
<comment type="similarity">
    <text evidence="2">Belongs to the SPT5 family.</text>
</comment>
<feature type="domain" description="Spt5 C-terminal" evidence="14">
    <location>
        <begin position="1169"/>
        <end position="1335"/>
    </location>
</feature>
<feature type="domain" description="KOW" evidence="13">
    <location>
        <begin position="1070"/>
        <end position="1097"/>
    </location>
</feature>
<evidence type="ECO:0000256" key="11">
    <source>
        <dbReference type="ARBA" id="ARBA00031006"/>
    </source>
</evidence>
<comment type="function">
    <text evidence="8">The SPT4-SPT5 complex mediates both activation and inhibition of transcription elongation, and plays a role in pre-mRNA processing. This complex seems to be important for the stability of the RNA polymerase II elongation machinery on the chromatin template but not for the inherent ability of this machinery to translocate down the gene.</text>
</comment>
<dbReference type="Pfam" id="PF23284">
    <property type="entry name" value="KOW2_Spt5"/>
    <property type="match status" value="1"/>
</dbReference>
<dbReference type="Pfam" id="PF23037">
    <property type="entry name" value="KOWx_SPT5"/>
    <property type="match status" value="1"/>
</dbReference>
<dbReference type="KEGG" id="tasa:A1Q1_01012"/>
<dbReference type="InterPro" id="IPR014722">
    <property type="entry name" value="Rib_uL2_dom2"/>
</dbReference>
<dbReference type="SUPFAM" id="SSF50104">
    <property type="entry name" value="Translation proteins SH3-like domain"/>
    <property type="match status" value="1"/>
</dbReference>
<dbReference type="SMART" id="SM01104">
    <property type="entry name" value="CTD"/>
    <property type="match status" value="1"/>
</dbReference>
<dbReference type="Gene3D" id="2.30.30.30">
    <property type="match status" value="3"/>
</dbReference>
<comment type="caution">
    <text evidence="15">The sequence shown here is derived from an EMBL/GenBank/DDBJ whole genome shotgun (WGS) entry which is preliminary data.</text>
</comment>
<evidence type="ECO:0000313" key="16">
    <source>
        <dbReference type="Proteomes" id="UP000002748"/>
    </source>
</evidence>
<evidence type="ECO:0000256" key="3">
    <source>
        <dbReference type="ARBA" id="ARBA00020181"/>
    </source>
</evidence>
<dbReference type="InterPro" id="IPR041977">
    <property type="entry name" value="KOW_Spt5_4"/>
</dbReference>
<dbReference type="CDD" id="cd06084">
    <property type="entry name" value="KOW_Spt5_4"/>
    <property type="match status" value="1"/>
</dbReference>
<dbReference type="CDD" id="cd09888">
    <property type="entry name" value="NGN_Euk"/>
    <property type="match status" value="1"/>
</dbReference>
<dbReference type="Pfam" id="PF23290">
    <property type="entry name" value="KOW5_SPT5"/>
    <property type="match status" value="1"/>
</dbReference>
<reference evidence="15 16" key="1">
    <citation type="journal article" date="2012" name="Eukaryot. Cell">
        <title>Draft genome sequence of CBS 2479, the standard type strain of Trichosporon asahii.</title>
        <authorList>
            <person name="Yang R.Y."/>
            <person name="Li H.T."/>
            <person name="Zhu H."/>
            <person name="Zhou G.P."/>
            <person name="Wang M."/>
            <person name="Wang L."/>
        </authorList>
    </citation>
    <scope>NUCLEOTIDE SEQUENCE [LARGE SCALE GENOMIC DNA]</scope>
    <source>
        <strain evidence="16">ATCC 90039 / CBS 2479 / JCM 2466 / KCTC 7840 / NCYC 2677 / UAMH 7654</strain>
    </source>
</reference>
<dbReference type="GO" id="GO:0032044">
    <property type="term" value="C:DSIF complex"/>
    <property type="evidence" value="ECO:0007669"/>
    <property type="project" value="TreeGrafter"/>
</dbReference>
<dbReference type="CDD" id="cd06081">
    <property type="entry name" value="KOW_Spt5_1"/>
    <property type="match status" value="1"/>
</dbReference>
<dbReference type="GO" id="GO:0006368">
    <property type="term" value="P:transcription elongation by RNA polymerase II"/>
    <property type="evidence" value="ECO:0007669"/>
    <property type="project" value="TreeGrafter"/>
</dbReference>
<dbReference type="GO" id="GO:0032784">
    <property type="term" value="P:regulation of DNA-templated transcription elongation"/>
    <property type="evidence" value="ECO:0007669"/>
    <property type="project" value="InterPro"/>
</dbReference>
<dbReference type="PANTHER" id="PTHR11125">
    <property type="entry name" value="SUPPRESSOR OF TY 5"/>
    <property type="match status" value="1"/>
</dbReference>
<dbReference type="PANTHER" id="PTHR11125:SF7">
    <property type="entry name" value="TRANSCRIPTION ELONGATION FACTOR SPT5"/>
    <property type="match status" value="1"/>
</dbReference>
<evidence type="ECO:0000256" key="5">
    <source>
        <dbReference type="ARBA" id="ARBA00022664"/>
    </source>
</evidence>
<gene>
    <name evidence="15" type="ORF">A1Q1_01012</name>
</gene>
<evidence type="ECO:0000259" key="13">
    <source>
        <dbReference type="SMART" id="SM00739"/>
    </source>
</evidence>
<dbReference type="Pfam" id="PF23291">
    <property type="entry name" value="KOW4_SPT5"/>
    <property type="match status" value="1"/>
</dbReference>
<dbReference type="InterPro" id="IPR024945">
    <property type="entry name" value="Spt5_C_dom"/>
</dbReference>
<dbReference type="GO" id="GO:0003729">
    <property type="term" value="F:mRNA binding"/>
    <property type="evidence" value="ECO:0007669"/>
    <property type="project" value="TreeGrafter"/>
</dbReference>
<dbReference type="InterPro" id="IPR057936">
    <property type="entry name" value="KOWx_Spt5"/>
</dbReference>
<feature type="region of interest" description="Disordered" evidence="12">
    <location>
        <begin position="239"/>
        <end position="264"/>
    </location>
</feature>
<dbReference type="CDD" id="cd06083">
    <property type="entry name" value="KOW_Spt5_3"/>
    <property type="match status" value="1"/>
</dbReference>
<keyword evidence="6" id="KW-0804">Transcription</keyword>
<feature type="compositionally biased region" description="Acidic residues" evidence="12">
    <location>
        <begin position="455"/>
        <end position="488"/>
    </location>
</feature>
<dbReference type="GeneID" id="25984526"/>
<feature type="region of interest" description="Disordered" evidence="12">
    <location>
        <begin position="435"/>
        <end position="488"/>
    </location>
</feature>
<dbReference type="Pfam" id="PF23042">
    <property type="entry name" value="KOW1_SPT5"/>
    <property type="match status" value="1"/>
</dbReference>
<dbReference type="Pfam" id="PF11942">
    <property type="entry name" value="Spt5_N"/>
    <property type="match status" value="1"/>
</dbReference>
<evidence type="ECO:0000256" key="12">
    <source>
        <dbReference type="SAM" id="MobiDB-lite"/>
    </source>
</evidence>
<evidence type="ECO:0000259" key="14">
    <source>
        <dbReference type="SMART" id="SM01104"/>
    </source>
</evidence>
<dbReference type="InterPro" id="IPR041973">
    <property type="entry name" value="KOW_Spt5_1"/>
</dbReference>
<organism evidence="15 16">
    <name type="scientific">Trichosporon asahii var. asahii (strain ATCC 90039 / CBS 2479 / JCM 2466 / KCTC 7840 / NBRC 103889/ NCYC 2677 / UAMH 7654)</name>
    <name type="common">Yeast</name>
    <dbReference type="NCBI Taxonomy" id="1186058"/>
    <lineage>
        <taxon>Eukaryota</taxon>
        <taxon>Fungi</taxon>
        <taxon>Dikarya</taxon>
        <taxon>Basidiomycota</taxon>
        <taxon>Agaricomycotina</taxon>
        <taxon>Tremellomycetes</taxon>
        <taxon>Trichosporonales</taxon>
        <taxon>Trichosporonaceae</taxon>
        <taxon>Trichosporon</taxon>
    </lineage>
</organism>
<dbReference type="EMBL" id="ALBS01000145">
    <property type="protein sequence ID" value="EJT49860.1"/>
    <property type="molecule type" value="Genomic_DNA"/>
</dbReference>
<dbReference type="Gene3D" id="3.30.70.940">
    <property type="entry name" value="NusG, N-terminal domain"/>
    <property type="match status" value="1"/>
</dbReference>
<feature type="region of interest" description="Disordered" evidence="12">
    <location>
        <begin position="1166"/>
        <end position="1291"/>
    </location>
</feature>
<keyword evidence="7" id="KW-0539">Nucleus</keyword>